<keyword evidence="1" id="KW-0472">Membrane</keyword>
<dbReference type="Pfam" id="PF00059">
    <property type="entry name" value="Lectin_C"/>
    <property type="match status" value="2"/>
</dbReference>
<dbReference type="InterPro" id="IPR016187">
    <property type="entry name" value="CTDL_fold"/>
</dbReference>
<reference evidence="5 6" key="1">
    <citation type="submission" date="2024-06" db="EMBL/GenBank/DDBJ databases">
        <title>A chromosome-level genome assembly of beet webworm, Loxostege sticticalis.</title>
        <authorList>
            <person name="Zhang Y."/>
        </authorList>
    </citation>
    <scope>NUCLEOTIDE SEQUENCE [LARGE SCALE GENOMIC DNA]</scope>
    <source>
        <strain evidence="5">AQ026</strain>
        <tissue evidence="5">Whole body</tissue>
    </source>
</reference>
<evidence type="ECO:0000256" key="3">
    <source>
        <dbReference type="SAM" id="SignalP"/>
    </source>
</evidence>
<dbReference type="CDD" id="cd00037">
    <property type="entry name" value="CLECT"/>
    <property type="match status" value="1"/>
</dbReference>
<sequence length="296" mass="33699">MILFQSALKLLAVGFSSVASRHVNFYRKDYTYVDDFDAFYKLHWDTSGTDWSSTFLACDDEGAELFYPKIRDEWTVIKKLVKTMAHAPNVSDIFVGIHDKFGVGEFITINGSPTSAPILNLETSGEGRCVTLNIETGVLEANECLAQPGISRPFVCKKVEDVSCPTIEKGYRYFRETRKCYKVNNKEMNWSRAMETCFMEGGMLVVVESELEASIIRQKVLLDYNNNIYHAGFKKIFPNKEYYTVKGHQLSDTGYERWYSSNNEECGVIRDGNNDLLSSVKCDKKLPFVCEMNVSV</sequence>
<dbReference type="Proteomes" id="UP001549920">
    <property type="component" value="Unassembled WGS sequence"/>
</dbReference>
<evidence type="ECO:0000313" key="5">
    <source>
        <dbReference type="EMBL" id="KAL0879016.1"/>
    </source>
</evidence>
<dbReference type="PROSITE" id="PS50041">
    <property type="entry name" value="C_TYPE_LECTIN_2"/>
    <property type="match status" value="1"/>
</dbReference>
<feature type="domain" description="C-type lectin" evidence="4">
    <location>
        <begin position="176"/>
        <end position="291"/>
    </location>
</feature>
<dbReference type="EMBL" id="JBEUOH010000015">
    <property type="protein sequence ID" value="KAL0879016.1"/>
    <property type="molecule type" value="Genomic_DNA"/>
</dbReference>
<feature type="signal peptide" evidence="3">
    <location>
        <begin position="1"/>
        <end position="20"/>
    </location>
</feature>
<dbReference type="Gene3D" id="3.10.100.10">
    <property type="entry name" value="Mannose-Binding Protein A, subunit A"/>
    <property type="match status" value="2"/>
</dbReference>
<dbReference type="PANTHER" id="PTHR46784:SF1">
    <property type="entry name" value="KILLER CELL LECTIN-LIKE RECEPTOR SUBFAMILY B MEMBER 1"/>
    <property type="match status" value="1"/>
</dbReference>
<protein>
    <recommendedName>
        <fullName evidence="4">C-type lectin domain-containing protein</fullName>
    </recommendedName>
</protein>
<evidence type="ECO:0000259" key="4">
    <source>
        <dbReference type="PROSITE" id="PS50041"/>
    </source>
</evidence>
<dbReference type="SMART" id="SM00034">
    <property type="entry name" value="CLECT"/>
    <property type="match status" value="2"/>
</dbReference>
<evidence type="ECO:0000256" key="1">
    <source>
        <dbReference type="ARBA" id="ARBA00022989"/>
    </source>
</evidence>
<dbReference type="PROSITE" id="PS00615">
    <property type="entry name" value="C_TYPE_LECTIN_1"/>
    <property type="match status" value="1"/>
</dbReference>
<dbReference type="InterPro" id="IPR051527">
    <property type="entry name" value="KLR_subfamily_B"/>
</dbReference>
<dbReference type="SUPFAM" id="SSF56436">
    <property type="entry name" value="C-type lectin-like"/>
    <property type="match status" value="2"/>
</dbReference>
<dbReference type="PANTHER" id="PTHR46784">
    <property type="entry name" value="KILLER CELL LECTIN-LIKE RECEPTOR SUBFAMILY B MEMBER 1"/>
    <property type="match status" value="1"/>
</dbReference>
<keyword evidence="3" id="KW-0732">Signal</keyword>
<gene>
    <name evidence="5" type="ORF">ABMA27_003986</name>
</gene>
<accession>A0ABR3HR47</accession>
<keyword evidence="2" id="KW-1015">Disulfide bond</keyword>
<comment type="caution">
    <text evidence="5">The sequence shown here is derived from an EMBL/GenBank/DDBJ whole genome shotgun (WGS) entry which is preliminary data.</text>
</comment>
<feature type="chain" id="PRO_5047049499" description="C-type lectin domain-containing protein" evidence="3">
    <location>
        <begin position="21"/>
        <end position="296"/>
    </location>
</feature>
<evidence type="ECO:0000256" key="2">
    <source>
        <dbReference type="ARBA" id="ARBA00023157"/>
    </source>
</evidence>
<keyword evidence="6" id="KW-1185">Reference proteome</keyword>
<proteinExistence type="predicted"/>
<dbReference type="InterPro" id="IPR001304">
    <property type="entry name" value="C-type_lectin-like"/>
</dbReference>
<dbReference type="InterPro" id="IPR018378">
    <property type="entry name" value="C-type_lectin_CS"/>
</dbReference>
<dbReference type="InterPro" id="IPR016186">
    <property type="entry name" value="C-type_lectin-like/link_sf"/>
</dbReference>
<name>A0ABR3HR47_LOXSC</name>
<organism evidence="5 6">
    <name type="scientific">Loxostege sticticalis</name>
    <name type="common">Beet webworm moth</name>
    <dbReference type="NCBI Taxonomy" id="481309"/>
    <lineage>
        <taxon>Eukaryota</taxon>
        <taxon>Metazoa</taxon>
        <taxon>Ecdysozoa</taxon>
        <taxon>Arthropoda</taxon>
        <taxon>Hexapoda</taxon>
        <taxon>Insecta</taxon>
        <taxon>Pterygota</taxon>
        <taxon>Neoptera</taxon>
        <taxon>Endopterygota</taxon>
        <taxon>Lepidoptera</taxon>
        <taxon>Glossata</taxon>
        <taxon>Ditrysia</taxon>
        <taxon>Pyraloidea</taxon>
        <taxon>Crambidae</taxon>
        <taxon>Pyraustinae</taxon>
        <taxon>Loxostege</taxon>
    </lineage>
</organism>
<evidence type="ECO:0000313" key="6">
    <source>
        <dbReference type="Proteomes" id="UP001549920"/>
    </source>
</evidence>
<keyword evidence="1" id="KW-0812">Transmembrane</keyword>
<keyword evidence="1" id="KW-1133">Transmembrane helix</keyword>